<gene>
    <name evidence="2" type="ORF">AZI85_07850</name>
</gene>
<evidence type="ECO:0000256" key="1">
    <source>
        <dbReference type="SAM" id="SignalP"/>
    </source>
</evidence>
<organism evidence="2 3">
    <name type="scientific">Bdellovibrio bacteriovorus</name>
    <dbReference type="NCBI Taxonomy" id="959"/>
    <lineage>
        <taxon>Bacteria</taxon>
        <taxon>Pseudomonadati</taxon>
        <taxon>Bdellovibrionota</taxon>
        <taxon>Bdellovibrionia</taxon>
        <taxon>Bdellovibrionales</taxon>
        <taxon>Pseudobdellovibrionaceae</taxon>
        <taxon>Bdellovibrio</taxon>
    </lineage>
</organism>
<comment type="caution">
    <text evidence="2">The sequence shown here is derived from an EMBL/GenBank/DDBJ whole genome shotgun (WGS) entry which is preliminary data.</text>
</comment>
<evidence type="ECO:0000313" key="2">
    <source>
        <dbReference type="EMBL" id="KYG62102.1"/>
    </source>
</evidence>
<dbReference type="AlphaFoldDB" id="A0A150WGH8"/>
<evidence type="ECO:0008006" key="4">
    <source>
        <dbReference type="Google" id="ProtNLM"/>
    </source>
</evidence>
<keyword evidence="1" id="KW-0732">Signal</keyword>
<evidence type="ECO:0000313" key="3">
    <source>
        <dbReference type="Proteomes" id="UP000075391"/>
    </source>
</evidence>
<dbReference type="EMBL" id="LUKF01000016">
    <property type="protein sequence ID" value="KYG62102.1"/>
    <property type="molecule type" value="Genomic_DNA"/>
</dbReference>
<protein>
    <recommendedName>
        <fullName evidence="4">DUF481 domain-containing protein</fullName>
    </recommendedName>
</protein>
<dbReference type="Proteomes" id="UP000075391">
    <property type="component" value="Unassembled WGS sequence"/>
</dbReference>
<feature type="chain" id="PRO_5007572800" description="DUF481 domain-containing protein" evidence="1">
    <location>
        <begin position="23"/>
        <end position="261"/>
    </location>
</feature>
<reference evidence="2 3" key="1">
    <citation type="submission" date="2016-03" db="EMBL/GenBank/DDBJ databases">
        <authorList>
            <person name="Ploux O."/>
        </authorList>
    </citation>
    <scope>NUCLEOTIDE SEQUENCE [LARGE SCALE GENOMIC DNA]</scope>
    <source>
        <strain evidence="2 3">BER2</strain>
    </source>
</reference>
<sequence>MKLTFRHLILFFFFLMCRPGFAQEAVSVIDTPSPKKTWNIKVEMEAKSTFDKEKNMNGYSSEADLQLTRMWSETYGTILGIQVGHKAGEEETTSQMEEATLGLRVAQKIAGLKWRAQLTYNYLLQEEQRLADFRDGSLMLDIRTNIPLQTWGKARLRLKHAEYLPTKNEDDIGVRQTKLELSPSYLWGRFATGFKNQVTRLSTFAESFHTFDIAPFIKYEGDHFEPMLKVIYRPVEKSAQFHTAQNWESHPIYALEMEMNF</sequence>
<name>A0A150WGH8_BDEBC</name>
<dbReference type="OrthoDB" id="9818833at2"/>
<dbReference type="RefSeq" id="WP_063244214.1">
    <property type="nucleotide sequence ID" value="NZ_LUKF01000016.1"/>
</dbReference>
<accession>A0A150WGH8</accession>
<proteinExistence type="predicted"/>
<feature type="signal peptide" evidence="1">
    <location>
        <begin position="1"/>
        <end position="22"/>
    </location>
</feature>